<dbReference type="Pfam" id="PF11734">
    <property type="entry name" value="TilS_C"/>
    <property type="match status" value="1"/>
</dbReference>
<dbReference type="EMBL" id="WHZZ01000017">
    <property type="protein sequence ID" value="MQL50454.1"/>
    <property type="molecule type" value="Genomic_DNA"/>
</dbReference>
<dbReference type="GO" id="GO:0005524">
    <property type="term" value="F:ATP binding"/>
    <property type="evidence" value="ECO:0007669"/>
    <property type="project" value="UniProtKB-UniRule"/>
</dbReference>
<dbReference type="InterPro" id="IPR014729">
    <property type="entry name" value="Rossmann-like_a/b/a_fold"/>
</dbReference>
<dbReference type="Pfam" id="PF09179">
    <property type="entry name" value="TilS"/>
    <property type="match status" value="1"/>
</dbReference>
<dbReference type="Gene3D" id="1.20.59.20">
    <property type="match status" value="1"/>
</dbReference>
<evidence type="ECO:0000313" key="11">
    <source>
        <dbReference type="Proteomes" id="UP000481739"/>
    </source>
</evidence>
<dbReference type="GO" id="GO:0006400">
    <property type="term" value="P:tRNA modification"/>
    <property type="evidence" value="ECO:0007669"/>
    <property type="project" value="UniProtKB-UniRule"/>
</dbReference>
<evidence type="ECO:0000256" key="6">
    <source>
        <dbReference type="ARBA" id="ARBA00022840"/>
    </source>
</evidence>
<proteinExistence type="inferred from homology"/>
<dbReference type="PANTHER" id="PTHR43033:SF1">
    <property type="entry name" value="TRNA(ILE)-LYSIDINE SYNTHASE-RELATED"/>
    <property type="match status" value="1"/>
</dbReference>
<evidence type="ECO:0000256" key="8">
    <source>
        <dbReference type="HAMAP-Rule" id="MF_01161"/>
    </source>
</evidence>
<evidence type="ECO:0000256" key="7">
    <source>
        <dbReference type="ARBA" id="ARBA00048539"/>
    </source>
</evidence>
<dbReference type="InterPro" id="IPR012796">
    <property type="entry name" value="Lysidine-tRNA-synth_C"/>
</dbReference>
<dbReference type="Pfam" id="PF01171">
    <property type="entry name" value="ATP_bind_3"/>
    <property type="match status" value="1"/>
</dbReference>
<dbReference type="Proteomes" id="UP000481739">
    <property type="component" value="Unassembled WGS sequence"/>
</dbReference>
<sequence length="442" mass="51347">MTKIDERLFFTLAKQLGEHKKILLGFSGGLDSSVLLHLLVNWRSQHNQEVQLRAMHIHHGLNPKADQWVKHCQQICDDWQVEFCFERVTIDAREKGIEAAARDARYQMFRRELQKDEILVTAQHLDDQAETFLLALKRGSGPAGLASMPPVAIFADTLLFRPLLGYSRNELEIYASEHRLSWIEDDSNQDDRYDRNFLRLHVMPLLNQRWPHFPQSVARSASLCGEQEQLLDELLNEFLKALITRDGALGISPLATCSEAKRNALLRRWFGYHDMKMPSREQLHRLWYEVALARTDAEPQLQFGQYNVRRYKQKLWLVPQLQSLRDTILEWDICNTLVLPDRLGELNISDRGIQVRAPANNERVTIRFGVQGMMSIVGRQHSRHSKKLWQEFGVAPWLRERIPLLYYNELLIAALGIFITKEGKAAEGQKILTINWNKTLLK</sequence>
<dbReference type="GO" id="GO:0032267">
    <property type="term" value="F:tRNA(Ile)-lysidine synthase activity"/>
    <property type="evidence" value="ECO:0007669"/>
    <property type="project" value="UniProtKB-EC"/>
</dbReference>
<dbReference type="AlphaFoldDB" id="A0A7C9GMB4"/>
<feature type="binding site" evidence="8">
    <location>
        <begin position="27"/>
        <end position="32"/>
    </location>
    <ligand>
        <name>ATP</name>
        <dbReference type="ChEBI" id="CHEBI:30616"/>
    </ligand>
</feature>
<evidence type="ECO:0000313" key="10">
    <source>
        <dbReference type="EMBL" id="MQL50454.1"/>
    </source>
</evidence>
<dbReference type="NCBIfam" id="TIGR02433">
    <property type="entry name" value="lysidine_TilS_C"/>
    <property type="match status" value="1"/>
</dbReference>
<comment type="similarity">
    <text evidence="8">Belongs to the tRNA(Ile)-lysidine synthase family.</text>
</comment>
<dbReference type="InterPro" id="IPR011063">
    <property type="entry name" value="TilS/TtcA_N"/>
</dbReference>
<protein>
    <recommendedName>
        <fullName evidence="8">tRNA(Ile)-lysidine synthase</fullName>
        <ecNumber evidence="8">6.3.4.19</ecNumber>
    </recommendedName>
    <alternativeName>
        <fullName evidence="8">tRNA(Ile)-2-lysyl-cytidine synthase</fullName>
    </alternativeName>
    <alternativeName>
        <fullName evidence="8">tRNA(Ile)-lysidine synthetase</fullName>
    </alternativeName>
</protein>
<comment type="function">
    <text evidence="8">Ligates lysine onto the cytidine present at position 34 of the AUA codon-specific tRNA(Ile) that contains the anticodon CAU, in an ATP-dependent manner. Cytidine is converted to lysidine, thus changing the amino acid specificity of the tRNA from methionine to isoleucine.</text>
</comment>
<evidence type="ECO:0000256" key="2">
    <source>
        <dbReference type="ARBA" id="ARBA00022490"/>
    </source>
</evidence>
<keyword evidence="2 8" id="KW-0963">Cytoplasm</keyword>
<name>A0A7C9GMB4_9GAMM</name>
<dbReference type="EC" id="6.3.4.19" evidence="8"/>
<evidence type="ECO:0000256" key="3">
    <source>
        <dbReference type="ARBA" id="ARBA00022598"/>
    </source>
</evidence>
<evidence type="ECO:0000256" key="4">
    <source>
        <dbReference type="ARBA" id="ARBA00022694"/>
    </source>
</evidence>
<reference evidence="10 11" key="1">
    <citation type="journal article" date="2019" name="Nature">
        <title>A new antibiotic selectively kills Gram-negative pathogens.</title>
        <authorList>
            <person name="Imai Y."/>
            <person name="Meyer K.J."/>
            <person name="Iinishi A."/>
            <person name="Favre-Godal Q."/>
            <person name="Green R."/>
            <person name="Manuse S."/>
            <person name="Caboni M."/>
            <person name="Mori M."/>
            <person name="Niles S."/>
            <person name="Ghiglieri M."/>
            <person name="Honrao C."/>
            <person name="Ma X."/>
            <person name="Guo J.J."/>
            <person name="Makriyannis A."/>
            <person name="Linares-Otoya L."/>
            <person name="Boehringer N."/>
            <person name="Wuisan Z.G."/>
            <person name="Kaur H."/>
            <person name="Wu R."/>
            <person name="Mateus A."/>
            <person name="Typas A."/>
            <person name="Savitski M.M."/>
            <person name="Espinoza J.L."/>
            <person name="O'Rourke A."/>
            <person name="Nelson K.E."/>
            <person name="Hiller S."/>
            <person name="Noinaj N."/>
            <person name="Schaeberle T.F."/>
            <person name="D'Onofrio A."/>
            <person name="Lewis K."/>
        </authorList>
    </citation>
    <scope>NUCLEOTIDE SEQUENCE [LARGE SCALE GENOMIC DNA]</scope>
    <source>
        <strain evidence="10 11">HGB 1456</strain>
    </source>
</reference>
<evidence type="ECO:0000256" key="1">
    <source>
        <dbReference type="ARBA" id="ARBA00004496"/>
    </source>
</evidence>
<organism evidence="10 11">
    <name type="scientific">Photorhabdus khanii</name>
    <dbReference type="NCBI Taxonomy" id="1004150"/>
    <lineage>
        <taxon>Bacteria</taxon>
        <taxon>Pseudomonadati</taxon>
        <taxon>Pseudomonadota</taxon>
        <taxon>Gammaproteobacteria</taxon>
        <taxon>Enterobacterales</taxon>
        <taxon>Morganellaceae</taxon>
        <taxon>Photorhabdus</taxon>
    </lineage>
</organism>
<dbReference type="Gene3D" id="3.40.50.620">
    <property type="entry name" value="HUPs"/>
    <property type="match status" value="1"/>
</dbReference>
<comment type="catalytic activity">
    <reaction evidence="7 8">
        <text>cytidine(34) in tRNA(Ile2) + L-lysine + ATP = lysidine(34) in tRNA(Ile2) + AMP + diphosphate + H(+)</text>
        <dbReference type="Rhea" id="RHEA:43744"/>
        <dbReference type="Rhea" id="RHEA-COMP:10625"/>
        <dbReference type="Rhea" id="RHEA-COMP:10670"/>
        <dbReference type="ChEBI" id="CHEBI:15378"/>
        <dbReference type="ChEBI" id="CHEBI:30616"/>
        <dbReference type="ChEBI" id="CHEBI:32551"/>
        <dbReference type="ChEBI" id="CHEBI:33019"/>
        <dbReference type="ChEBI" id="CHEBI:82748"/>
        <dbReference type="ChEBI" id="CHEBI:83665"/>
        <dbReference type="ChEBI" id="CHEBI:456215"/>
        <dbReference type="EC" id="6.3.4.19"/>
    </reaction>
</comment>
<dbReference type="GO" id="GO:0005737">
    <property type="term" value="C:cytoplasm"/>
    <property type="evidence" value="ECO:0007669"/>
    <property type="project" value="UniProtKB-SubCell"/>
</dbReference>
<dbReference type="CDD" id="cd01992">
    <property type="entry name" value="TilS_N"/>
    <property type="match status" value="1"/>
</dbReference>
<keyword evidence="4 8" id="KW-0819">tRNA processing</keyword>
<feature type="domain" description="Lysidine-tRNA(Ile) synthetase C-terminal" evidence="9">
    <location>
        <begin position="364"/>
        <end position="436"/>
    </location>
</feature>
<dbReference type="NCBIfam" id="TIGR02432">
    <property type="entry name" value="lysidine_TilS_N"/>
    <property type="match status" value="1"/>
</dbReference>
<gene>
    <name evidence="8 10" type="primary">tilS</name>
    <name evidence="10" type="ORF">GEA64_21965</name>
</gene>
<dbReference type="SMART" id="SM00977">
    <property type="entry name" value="TilS_C"/>
    <property type="match status" value="1"/>
</dbReference>
<keyword evidence="5 8" id="KW-0547">Nucleotide-binding</keyword>
<accession>A0A7C9GMB4</accession>
<dbReference type="SUPFAM" id="SSF82829">
    <property type="entry name" value="MesJ substrate recognition domain-like"/>
    <property type="match status" value="1"/>
</dbReference>
<evidence type="ECO:0000259" key="9">
    <source>
        <dbReference type="SMART" id="SM00977"/>
    </source>
</evidence>
<comment type="domain">
    <text evidence="8">The N-terminal region contains the highly conserved SGGXDS motif, predicted to be a P-loop motif involved in ATP binding.</text>
</comment>
<dbReference type="HAMAP" id="MF_01161">
    <property type="entry name" value="tRNA_Ile_lys_synt"/>
    <property type="match status" value="1"/>
</dbReference>
<dbReference type="SUPFAM" id="SSF52402">
    <property type="entry name" value="Adenine nucleotide alpha hydrolases-like"/>
    <property type="match status" value="1"/>
</dbReference>
<dbReference type="SUPFAM" id="SSF56037">
    <property type="entry name" value="PheT/TilS domain"/>
    <property type="match status" value="1"/>
</dbReference>
<dbReference type="PANTHER" id="PTHR43033">
    <property type="entry name" value="TRNA(ILE)-LYSIDINE SYNTHASE-RELATED"/>
    <property type="match status" value="1"/>
</dbReference>
<keyword evidence="3 8" id="KW-0436">Ligase</keyword>
<dbReference type="InterPro" id="IPR012795">
    <property type="entry name" value="tRNA_Ile_lys_synt_N"/>
</dbReference>
<evidence type="ECO:0000256" key="5">
    <source>
        <dbReference type="ARBA" id="ARBA00022741"/>
    </source>
</evidence>
<dbReference type="RefSeq" id="WP_152964099.1">
    <property type="nucleotide sequence ID" value="NZ_CAWOZU010000008.1"/>
</dbReference>
<comment type="subcellular location">
    <subcellularLocation>
        <location evidence="1 8">Cytoplasm</location>
    </subcellularLocation>
</comment>
<comment type="caution">
    <text evidence="10">The sequence shown here is derived from an EMBL/GenBank/DDBJ whole genome shotgun (WGS) entry which is preliminary data.</text>
</comment>
<dbReference type="InterPro" id="IPR012094">
    <property type="entry name" value="tRNA_Ile_lys_synt"/>
</dbReference>
<dbReference type="InterPro" id="IPR015262">
    <property type="entry name" value="tRNA_Ile_lys_synt_subst-bd"/>
</dbReference>
<dbReference type="NCBIfam" id="NF007942">
    <property type="entry name" value="PRK10660.1"/>
    <property type="match status" value="1"/>
</dbReference>
<keyword evidence="6 8" id="KW-0067">ATP-binding</keyword>